<dbReference type="SUPFAM" id="SSF53474">
    <property type="entry name" value="alpha/beta-Hydrolases"/>
    <property type="match status" value="1"/>
</dbReference>
<dbReference type="Proteomes" id="UP001303046">
    <property type="component" value="Unassembled WGS sequence"/>
</dbReference>
<dbReference type="InterPro" id="IPR019826">
    <property type="entry name" value="Carboxylesterase_B_AS"/>
</dbReference>
<evidence type="ECO:0000259" key="6">
    <source>
        <dbReference type="Pfam" id="PF00135"/>
    </source>
</evidence>
<evidence type="ECO:0000256" key="3">
    <source>
        <dbReference type="ARBA" id="ARBA00022801"/>
    </source>
</evidence>
<dbReference type="PRINTS" id="PR00878">
    <property type="entry name" value="CHOLNESTRASE"/>
</dbReference>
<dbReference type="Gene3D" id="3.40.50.1820">
    <property type="entry name" value="alpha/beta hydrolase"/>
    <property type="match status" value="1"/>
</dbReference>
<dbReference type="EC" id="3.1.1.-" evidence="5"/>
<protein>
    <recommendedName>
        <fullName evidence="5">Carboxylic ester hydrolase</fullName>
        <ecNumber evidence="5">3.1.1.-</ecNumber>
    </recommendedName>
</protein>
<keyword evidence="2" id="KW-0719">Serine esterase</keyword>
<sequence>MQILTVLHTALLATAVAGNTINTTTLFSRNTVITNLGKIQGVAQIFDGKRVTAFLGVPYAGPPINKRRFTEPVMIRPWAGVLDATKPSPACYLTMDATFPNFTGAEMWNPQNGITEDCLKMNIWVPEKHNGSVMVWIFGGGFFSGSPSLDLYNGTALAVLKETIVVNINYRLGAFGFLYLGEMSSAPGNMGLLDQQVALRWVHENIGSFGGDPSKVTLFGESAGSASVTAHLAAPYSYPYFSRIIGNSGSIMNSWATKTPEAMFNLSMKLAERVNCTKKGFDEDAVHLCLTSLPASVIQEAADNVTYETSLPMTFGFVPISADRNFFKGDVFDRLRDGKIKKNVDVILGTVKDEGTYWLPYYLSEYGFSFNHTLPANDSKNEALITRTQYRKSIQTFMPYFEGSPLVENALLYRYQNFSNNATMDQKLRDGVGQFIGDYFFTCSVIDFADVISRIIKGPVYMYYLTMRSTANPWPKWMGVMHGYEIEYEFGQPFLRPELYDKDYLETEQRFSKYVMRLWMNFANTGVPGKSWPKYDVNGRKTLVLGEKSTNRTRDIIFDVDGPNCRLLEEAKAHAGHGFTLKKYIERKLKKQKT</sequence>
<keyword evidence="5" id="KW-0732">Signal</keyword>
<evidence type="ECO:0000313" key="8">
    <source>
        <dbReference type="Proteomes" id="UP001303046"/>
    </source>
</evidence>
<dbReference type="InterPro" id="IPR002018">
    <property type="entry name" value="CarbesteraseB"/>
</dbReference>
<evidence type="ECO:0000313" key="7">
    <source>
        <dbReference type="EMBL" id="KAK6731536.1"/>
    </source>
</evidence>
<dbReference type="PANTHER" id="PTHR43918:SF15">
    <property type="entry name" value="CARBOXYLIC ESTER HYDROLASE"/>
    <property type="match status" value="1"/>
</dbReference>
<comment type="similarity">
    <text evidence="1 5">Belongs to the type-B carboxylesterase/lipase family.</text>
</comment>
<organism evidence="7 8">
    <name type="scientific">Necator americanus</name>
    <name type="common">Human hookworm</name>
    <dbReference type="NCBI Taxonomy" id="51031"/>
    <lineage>
        <taxon>Eukaryota</taxon>
        <taxon>Metazoa</taxon>
        <taxon>Ecdysozoa</taxon>
        <taxon>Nematoda</taxon>
        <taxon>Chromadorea</taxon>
        <taxon>Rhabditida</taxon>
        <taxon>Rhabditina</taxon>
        <taxon>Rhabditomorpha</taxon>
        <taxon>Strongyloidea</taxon>
        <taxon>Ancylostomatidae</taxon>
        <taxon>Bunostominae</taxon>
        <taxon>Necator</taxon>
    </lineage>
</organism>
<dbReference type="Pfam" id="PF00135">
    <property type="entry name" value="COesterase"/>
    <property type="match status" value="1"/>
</dbReference>
<reference evidence="7 8" key="1">
    <citation type="submission" date="2023-08" db="EMBL/GenBank/DDBJ databases">
        <title>A Necator americanus chromosomal reference genome.</title>
        <authorList>
            <person name="Ilik V."/>
            <person name="Petrzelkova K.J."/>
            <person name="Pardy F."/>
            <person name="Fuh T."/>
            <person name="Niatou-Singa F.S."/>
            <person name="Gouil Q."/>
            <person name="Baker L."/>
            <person name="Ritchie M.E."/>
            <person name="Jex A.R."/>
            <person name="Gazzola D."/>
            <person name="Li H."/>
            <person name="Toshio Fujiwara R."/>
            <person name="Zhan B."/>
            <person name="Aroian R.V."/>
            <person name="Pafco B."/>
            <person name="Schwarz E.M."/>
        </authorList>
    </citation>
    <scope>NUCLEOTIDE SEQUENCE [LARGE SCALE GENOMIC DNA]</scope>
    <source>
        <strain evidence="7 8">Aroian</strain>
        <tissue evidence="7">Whole animal</tissue>
    </source>
</reference>
<dbReference type="InterPro" id="IPR000997">
    <property type="entry name" value="Cholinesterase"/>
</dbReference>
<feature type="domain" description="Carboxylesterase type B" evidence="6">
    <location>
        <begin position="30"/>
        <end position="550"/>
    </location>
</feature>
<evidence type="ECO:0000256" key="4">
    <source>
        <dbReference type="ARBA" id="ARBA00023157"/>
    </source>
</evidence>
<keyword evidence="8" id="KW-1185">Reference proteome</keyword>
<dbReference type="EMBL" id="JAVFWL010000001">
    <property type="protein sequence ID" value="KAK6731536.1"/>
    <property type="molecule type" value="Genomic_DNA"/>
</dbReference>
<evidence type="ECO:0000256" key="5">
    <source>
        <dbReference type="RuleBase" id="RU361235"/>
    </source>
</evidence>
<evidence type="ECO:0000256" key="2">
    <source>
        <dbReference type="ARBA" id="ARBA00022487"/>
    </source>
</evidence>
<dbReference type="PROSITE" id="PS00122">
    <property type="entry name" value="CARBOXYLESTERASE_B_1"/>
    <property type="match status" value="1"/>
</dbReference>
<gene>
    <name evidence="7" type="primary">Necator_chrI.g3912</name>
    <name evidence="7" type="ORF">RB195_007783</name>
</gene>
<accession>A0ABR1C0H6</accession>
<evidence type="ECO:0000256" key="1">
    <source>
        <dbReference type="ARBA" id="ARBA00005964"/>
    </source>
</evidence>
<keyword evidence="3 5" id="KW-0378">Hydrolase</keyword>
<feature type="chain" id="PRO_5044960576" description="Carboxylic ester hydrolase" evidence="5">
    <location>
        <begin position="19"/>
        <end position="594"/>
    </location>
</feature>
<proteinExistence type="inferred from homology"/>
<comment type="caution">
    <text evidence="7">The sequence shown here is derived from an EMBL/GenBank/DDBJ whole genome shotgun (WGS) entry which is preliminary data.</text>
</comment>
<dbReference type="PANTHER" id="PTHR43918">
    <property type="entry name" value="ACETYLCHOLINESTERASE"/>
    <property type="match status" value="1"/>
</dbReference>
<dbReference type="InterPro" id="IPR050654">
    <property type="entry name" value="AChE-related_enzymes"/>
</dbReference>
<name>A0ABR1C0H6_NECAM</name>
<feature type="signal peptide" evidence="5">
    <location>
        <begin position="1"/>
        <end position="18"/>
    </location>
</feature>
<dbReference type="InterPro" id="IPR029058">
    <property type="entry name" value="AB_hydrolase_fold"/>
</dbReference>
<keyword evidence="4" id="KW-1015">Disulfide bond</keyword>